<dbReference type="AlphaFoldDB" id="A0A8E0MBT5"/>
<gene>
    <name evidence="2" type="ORF">Lpp77_05294</name>
</gene>
<sequence length="29" mass="3396">MARPDERLTVQREKRSLDDINRSVQVPSV</sequence>
<organism evidence="2 3">
    <name type="scientific">Lacticaseibacillus paracasei subsp. paracasei CNCM I-4270</name>
    <dbReference type="NCBI Taxonomy" id="1256202"/>
    <lineage>
        <taxon>Bacteria</taxon>
        <taxon>Bacillati</taxon>
        <taxon>Bacillota</taxon>
        <taxon>Bacilli</taxon>
        <taxon>Lactobacillales</taxon>
        <taxon>Lactobacillaceae</taxon>
        <taxon>Lacticaseibacillus</taxon>
    </lineage>
</organism>
<feature type="compositionally biased region" description="Basic and acidic residues" evidence="1">
    <location>
        <begin position="1"/>
        <end position="21"/>
    </location>
</feature>
<comment type="caution">
    <text evidence="2">The sequence shown here is derived from an EMBL/GenBank/DDBJ whole genome shotgun (WGS) entry which is preliminary data.</text>
</comment>
<evidence type="ECO:0000313" key="3">
    <source>
        <dbReference type="Proteomes" id="UP000014249"/>
    </source>
</evidence>
<feature type="region of interest" description="Disordered" evidence="1">
    <location>
        <begin position="1"/>
        <end position="29"/>
    </location>
</feature>
<accession>A0A8E0MBT5</accession>
<evidence type="ECO:0000313" key="2">
    <source>
        <dbReference type="EMBL" id="EPC55394.1"/>
    </source>
</evidence>
<reference evidence="2 3" key="1">
    <citation type="journal article" date="2013" name="PLoS ONE">
        <title>Lactobacillus paracasei comparative genomics: towards species pan-genome definition and exploitation of diversity.</title>
        <authorList>
            <person name="Smokvina T."/>
            <person name="Wels M."/>
            <person name="Polka J."/>
            <person name="Chervaux C."/>
            <person name="Brisse S."/>
            <person name="Boekhorst J."/>
            <person name="van Hylckama Vlieg J.E."/>
            <person name="Siezen R.J."/>
        </authorList>
    </citation>
    <scope>NUCLEOTIDE SEQUENCE [LARGE SCALE GENOMIC DNA]</scope>
    <source>
        <strain evidence="2 3">CNCM I-4270</strain>
    </source>
</reference>
<protein>
    <submittedName>
        <fullName evidence="2">Putative manganese transport protein MntH</fullName>
    </submittedName>
</protein>
<feature type="non-terminal residue" evidence="2">
    <location>
        <position position="29"/>
    </location>
</feature>
<evidence type="ECO:0000256" key="1">
    <source>
        <dbReference type="SAM" id="MobiDB-lite"/>
    </source>
</evidence>
<name>A0A8E0MBT5_LACPA</name>
<dbReference type="EMBL" id="ANJX01000156">
    <property type="protein sequence ID" value="EPC55394.1"/>
    <property type="molecule type" value="Genomic_DNA"/>
</dbReference>
<dbReference type="Proteomes" id="UP000014249">
    <property type="component" value="Unassembled WGS sequence"/>
</dbReference>
<proteinExistence type="predicted"/>